<keyword evidence="1" id="KW-0812">Transmembrane</keyword>
<keyword evidence="1" id="KW-1133">Transmembrane helix</keyword>
<proteinExistence type="predicted"/>
<comment type="caution">
    <text evidence="2">The sequence shown here is derived from an EMBL/GenBank/DDBJ whole genome shotgun (WGS) entry which is preliminary data.</text>
</comment>
<organism evidence="2 3">
    <name type="scientific">Winogradskyella epiphytica</name>
    <dbReference type="NCBI Taxonomy" id="262005"/>
    <lineage>
        <taxon>Bacteria</taxon>
        <taxon>Pseudomonadati</taxon>
        <taxon>Bacteroidota</taxon>
        <taxon>Flavobacteriia</taxon>
        <taxon>Flavobacteriales</taxon>
        <taxon>Flavobacteriaceae</taxon>
        <taxon>Winogradskyella</taxon>
    </lineage>
</organism>
<evidence type="ECO:0000313" key="3">
    <source>
        <dbReference type="Proteomes" id="UP000248054"/>
    </source>
</evidence>
<dbReference type="AlphaFoldDB" id="A0A2V4X7F9"/>
<protein>
    <submittedName>
        <fullName evidence="2">Uncharacterized protein</fullName>
    </submittedName>
</protein>
<gene>
    <name evidence="2" type="ORF">DFQ11_102123</name>
</gene>
<dbReference type="RefSeq" id="WP_229791263.1">
    <property type="nucleotide sequence ID" value="NZ_BMWQ01000002.1"/>
</dbReference>
<keyword evidence="3" id="KW-1185">Reference proteome</keyword>
<keyword evidence="1" id="KW-0472">Membrane</keyword>
<dbReference type="EMBL" id="QJTD01000002">
    <property type="protein sequence ID" value="PYE81549.1"/>
    <property type="molecule type" value="Genomic_DNA"/>
</dbReference>
<name>A0A2V4X7F9_9FLAO</name>
<reference evidence="2 3" key="1">
    <citation type="submission" date="2018-06" db="EMBL/GenBank/DDBJ databases">
        <title>Genomic Encyclopedia of Type Strains, Phase III (KMG-III): the genomes of soil and plant-associated and newly described type strains.</title>
        <authorList>
            <person name="Whitman W."/>
        </authorList>
    </citation>
    <scope>NUCLEOTIDE SEQUENCE [LARGE SCALE GENOMIC DNA]</scope>
    <source>
        <strain evidence="2 3">CECT 7945</strain>
    </source>
</reference>
<dbReference type="Proteomes" id="UP000248054">
    <property type="component" value="Unassembled WGS sequence"/>
</dbReference>
<evidence type="ECO:0000313" key="2">
    <source>
        <dbReference type="EMBL" id="PYE81549.1"/>
    </source>
</evidence>
<accession>A0A2V4X7F9</accession>
<feature type="transmembrane region" description="Helical" evidence="1">
    <location>
        <begin position="7"/>
        <end position="25"/>
    </location>
</feature>
<sequence length="428" mass="49051">MSLRKILIGCTLIITAFFVALYWSTQSTDQIYSKSILYNIDDAETVNFKDYDSVELSPTDIYKADELKKLIQGKQYREAWSAKVKVPIVFLDTLKGGMTIIEEGGGNQTHSLEMRGADGFTYSLRSVNKDTRPLVPKFLEILKLENIVVDGISAQHPFAAILAAELAEKANVLHTSPQMVFVPKQSRLGEFNEKFGNRLYLLEYETKSKVNYTKHNNIVEIIDTDNLQELKLELKDSLHIDEHALVRSRLFDMIIGDWDRHTKQWAWAVQKSSDGYKAIPVAGDRDNAFFNIEGLVPSILSNKHVVKELRPFKSDIDYMEGLVYPFDNYFLSQTEESVFIEEAENLQNLLKDSELESAFAVWPENIRKLDEKEILSKMKERRNNIKDYAIQFYNIIQKQGLVTAPLKGSEDLELSKEFIGCFECAKDN</sequence>
<evidence type="ECO:0000256" key="1">
    <source>
        <dbReference type="SAM" id="Phobius"/>
    </source>
</evidence>